<evidence type="ECO:0000313" key="2">
    <source>
        <dbReference type="Proteomes" id="UP000298030"/>
    </source>
</evidence>
<keyword evidence="2" id="KW-1185">Reference proteome</keyword>
<evidence type="ECO:0000313" key="1">
    <source>
        <dbReference type="EMBL" id="TEB39174.1"/>
    </source>
</evidence>
<feature type="non-terminal residue" evidence="1">
    <location>
        <position position="361"/>
    </location>
</feature>
<dbReference type="OrthoDB" id="3251638at2759"/>
<comment type="caution">
    <text evidence="1">The sequence shown here is derived from an EMBL/GenBank/DDBJ whole genome shotgun (WGS) entry which is preliminary data.</text>
</comment>
<name>A0A4Y7TYV9_COPMI</name>
<accession>A0A4Y7TYV9</accession>
<sequence>MAFATRHPFVDDLIPLILEASDHWWTQDYLRLACVSPSWLFYIQKRLYACPSIGSFAASAALVRTFEENPGLLHLVSGIELQPMLREHESVATQAPSIQFLLGLEGLKRIKLGGQFAKQAQRFLNALAFPELVEEVVVDGGLLQEAGWLPFPSNAMEWDEGLLYRFPRLQKLRLANLELDLIPRSGTARFPINHLILDDVAIAGGFLCQSIASVNTLTICTKSAVEYDEQIRLVLNHCDVDVLEYEVRANQCGARSILDTDATTPLPLRRLRLDGYTTDTGLLADIAQRCTTLQELSIGGRGTAVTAQEWVAFISSGALPALERFAASWRDQCASVREMDANRPTRHRRRFEGEQDPACYM</sequence>
<dbReference type="EMBL" id="QPFP01000002">
    <property type="protein sequence ID" value="TEB39174.1"/>
    <property type="molecule type" value="Genomic_DNA"/>
</dbReference>
<proteinExistence type="predicted"/>
<dbReference type="AlphaFoldDB" id="A0A4Y7TYV9"/>
<gene>
    <name evidence="1" type="ORF">FA13DRAFT_1725140</name>
</gene>
<organism evidence="1 2">
    <name type="scientific">Coprinellus micaceus</name>
    <name type="common">Glistening ink-cap mushroom</name>
    <name type="synonym">Coprinus micaceus</name>
    <dbReference type="NCBI Taxonomy" id="71717"/>
    <lineage>
        <taxon>Eukaryota</taxon>
        <taxon>Fungi</taxon>
        <taxon>Dikarya</taxon>
        <taxon>Basidiomycota</taxon>
        <taxon>Agaricomycotina</taxon>
        <taxon>Agaricomycetes</taxon>
        <taxon>Agaricomycetidae</taxon>
        <taxon>Agaricales</taxon>
        <taxon>Agaricineae</taxon>
        <taxon>Psathyrellaceae</taxon>
        <taxon>Coprinellus</taxon>
    </lineage>
</organism>
<evidence type="ECO:0008006" key="3">
    <source>
        <dbReference type="Google" id="ProtNLM"/>
    </source>
</evidence>
<dbReference type="Proteomes" id="UP000298030">
    <property type="component" value="Unassembled WGS sequence"/>
</dbReference>
<protein>
    <recommendedName>
        <fullName evidence="3">F-box domain-containing protein</fullName>
    </recommendedName>
</protein>
<reference evidence="1 2" key="1">
    <citation type="journal article" date="2019" name="Nat. Ecol. Evol.">
        <title>Megaphylogeny resolves global patterns of mushroom evolution.</title>
        <authorList>
            <person name="Varga T."/>
            <person name="Krizsan K."/>
            <person name="Foldi C."/>
            <person name="Dima B."/>
            <person name="Sanchez-Garcia M."/>
            <person name="Sanchez-Ramirez S."/>
            <person name="Szollosi G.J."/>
            <person name="Szarkandi J.G."/>
            <person name="Papp V."/>
            <person name="Albert L."/>
            <person name="Andreopoulos W."/>
            <person name="Angelini C."/>
            <person name="Antonin V."/>
            <person name="Barry K.W."/>
            <person name="Bougher N.L."/>
            <person name="Buchanan P."/>
            <person name="Buyck B."/>
            <person name="Bense V."/>
            <person name="Catcheside P."/>
            <person name="Chovatia M."/>
            <person name="Cooper J."/>
            <person name="Damon W."/>
            <person name="Desjardin D."/>
            <person name="Finy P."/>
            <person name="Geml J."/>
            <person name="Haridas S."/>
            <person name="Hughes K."/>
            <person name="Justo A."/>
            <person name="Karasinski D."/>
            <person name="Kautmanova I."/>
            <person name="Kiss B."/>
            <person name="Kocsube S."/>
            <person name="Kotiranta H."/>
            <person name="LaButti K.M."/>
            <person name="Lechner B.E."/>
            <person name="Liimatainen K."/>
            <person name="Lipzen A."/>
            <person name="Lukacs Z."/>
            <person name="Mihaltcheva S."/>
            <person name="Morgado L.N."/>
            <person name="Niskanen T."/>
            <person name="Noordeloos M.E."/>
            <person name="Ohm R.A."/>
            <person name="Ortiz-Santana B."/>
            <person name="Ovrebo C."/>
            <person name="Racz N."/>
            <person name="Riley R."/>
            <person name="Savchenko A."/>
            <person name="Shiryaev A."/>
            <person name="Soop K."/>
            <person name="Spirin V."/>
            <person name="Szebenyi C."/>
            <person name="Tomsovsky M."/>
            <person name="Tulloss R.E."/>
            <person name="Uehling J."/>
            <person name="Grigoriev I.V."/>
            <person name="Vagvolgyi C."/>
            <person name="Papp T."/>
            <person name="Martin F.M."/>
            <person name="Miettinen O."/>
            <person name="Hibbett D.S."/>
            <person name="Nagy L.G."/>
        </authorList>
    </citation>
    <scope>NUCLEOTIDE SEQUENCE [LARGE SCALE GENOMIC DNA]</scope>
    <source>
        <strain evidence="1 2">FP101781</strain>
    </source>
</reference>